<keyword evidence="2" id="KW-1185">Reference proteome</keyword>
<proteinExistence type="predicted"/>
<sequence length="420" mass="44679">MRSINYSTNPGAESAVTGWFSGGNVAGTTGRDNSFAAQMVGARGLWQFRWISTATAAINAEATVSGPGRAPVTPGQWVRVQARVWMDGGMTVRPALKLYNAAGAITAYPKGAAVHHPWYGGGTVTFDYQIPAGVTGAEGYLNMIASAAWTATGKRLWWDNVLLTVADTQADLVDYFDGDFTDGGGLTYGWDGTPGLSSSYRVDSVDLVHDWSRAWWKTLPGAYRAADVAQGYPLLRYMEGAGRVAGEVRALSDDMWGETFMNPATTPDTALRWVAQLMGVPAKIRDQPTADLRAYLVDLALNGRPASGTRGDLANAARRYLTGAKQVSVIPSPTSPHRIVLLVRADEVPGADVNLTNALNTLVANVRSTGVMPAGHELAAQAANPTWDSWEAAAGATWDTREAAARTWTEADSLGVVITA</sequence>
<keyword evidence="1" id="KW-0378">Hydrolase</keyword>
<reference evidence="1 2" key="1">
    <citation type="submission" date="2019-06" db="EMBL/GenBank/DDBJ databases">
        <authorList>
            <person name="Alexander J."/>
            <person name="Ertsgaard D.J."/>
            <person name="Fields K.L."/>
            <person name="Fields S.B."/>
            <person name="Humphreys H."/>
            <person name="Kinneman J.E."/>
            <person name="Nelson N.D."/>
            <person name="Olakunle E.K."/>
            <person name="Reimer A.C."/>
            <person name="Robertson C."/>
            <person name="Ross G.V."/>
            <person name="Bonilla J.A."/>
            <person name="Klyczek K."/>
            <person name="Garlena R.A."/>
            <person name="Russell D.A."/>
            <person name="Pope W.H."/>
            <person name="Jacobs-Sera D."/>
            <person name="Hatfull G.F."/>
        </authorList>
    </citation>
    <scope>NUCLEOTIDE SEQUENCE [LARGE SCALE GENOMIC DNA]</scope>
</reference>
<dbReference type="EMBL" id="MN096362">
    <property type="protein sequence ID" value="QDK01912.1"/>
    <property type="molecule type" value="Genomic_DNA"/>
</dbReference>
<evidence type="ECO:0000313" key="1">
    <source>
        <dbReference type="EMBL" id="QDK01912.1"/>
    </source>
</evidence>
<dbReference type="KEGG" id="vg:55813347"/>
<evidence type="ECO:0000313" key="2">
    <source>
        <dbReference type="Proteomes" id="UP000318687"/>
    </source>
</evidence>
<dbReference type="Proteomes" id="UP000318687">
    <property type="component" value="Segment"/>
</dbReference>
<dbReference type="Gene3D" id="2.60.120.260">
    <property type="entry name" value="Galactose-binding domain-like"/>
    <property type="match status" value="1"/>
</dbReference>
<accession>A0A514TYY6</accession>
<organism evidence="1 2">
    <name type="scientific">Arthrobacter phage Vibaki</name>
    <dbReference type="NCBI Taxonomy" id="2593333"/>
    <lineage>
        <taxon>Viruses</taxon>
        <taxon>Duplodnaviria</taxon>
        <taxon>Heunggongvirae</taxon>
        <taxon>Uroviricota</taxon>
        <taxon>Caudoviricetes</taxon>
        <taxon>Berryhillviridae</taxon>
        <taxon>Vibakivirus</taxon>
        <taxon>Vibakivirus vibaki</taxon>
    </lineage>
</organism>
<dbReference type="GeneID" id="55813347"/>
<protein>
    <submittedName>
        <fullName evidence="1">Hydrolase</fullName>
    </submittedName>
</protein>
<name>A0A514TYY6_9CAUD</name>
<dbReference type="RefSeq" id="YP_009884008.1">
    <property type="nucleotide sequence ID" value="NC_049465.1"/>
</dbReference>
<gene>
    <name evidence="1" type="primary">31</name>
    <name evidence="1" type="ORF">SEA_VIBAKI_31</name>
</gene>
<dbReference type="GO" id="GO:0016787">
    <property type="term" value="F:hydrolase activity"/>
    <property type="evidence" value="ECO:0007669"/>
    <property type="project" value="UniProtKB-KW"/>
</dbReference>